<reference evidence="3" key="1">
    <citation type="submission" date="2021-07" db="EMBL/GenBank/DDBJ databases">
        <authorList>
            <person name="Catto M.A."/>
            <person name="Jacobson A."/>
            <person name="Kennedy G."/>
            <person name="Labadie P."/>
            <person name="Hunt B.G."/>
            <person name="Srinivasan R."/>
        </authorList>
    </citation>
    <scope>NUCLEOTIDE SEQUENCE</scope>
    <source>
        <strain evidence="3">PL_HMW_Pooled</strain>
        <tissue evidence="3">Head</tissue>
    </source>
</reference>
<feature type="coiled-coil region" evidence="1">
    <location>
        <begin position="39"/>
        <end position="74"/>
    </location>
</feature>
<evidence type="ECO:0000313" key="3">
    <source>
        <dbReference type="EMBL" id="KAK3929707.1"/>
    </source>
</evidence>
<dbReference type="EMBL" id="JAHWGI010001402">
    <property type="protein sequence ID" value="KAK3929707.1"/>
    <property type="molecule type" value="Genomic_DNA"/>
</dbReference>
<feature type="domain" description="Transposable element P transposase-like RNase H" evidence="2">
    <location>
        <begin position="140"/>
        <end position="197"/>
    </location>
</feature>
<evidence type="ECO:0000313" key="4">
    <source>
        <dbReference type="Proteomes" id="UP001219518"/>
    </source>
</evidence>
<keyword evidence="1" id="KW-0175">Coiled coil</keyword>
<accession>A0AAE1LTE6</accession>
<dbReference type="Pfam" id="PF21787">
    <property type="entry name" value="TNP-like_RNaseH_N"/>
    <property type="match status" value="1"/>
</dbReference>
<evidence type="ECO:0000259" key="2">
    <source>
        <dbReference type="Pfam" id="PF21787"/>
    </source>
</evidence>
<dbReference type="AlphaFoldDB" id="A0AAE1LTE6"/>
<comment type="caution">
    <text evidence="3">The sequence shown here is derived from an EMBL/GenBank/DDBJ whole genome shotgun (WGS) entry which is preliminary data.</text>
</comment>
<reference evidence="3" key="2">
    <citation type="journal article" date="2023" name="BMC Genomics">
        <title>Pest status, molecular evolution, and epigenetic factors derived from the genome assembly of Frankliniella fusca, a thysanopteran phytovirus vector.</title>
        <authorList>
            <person name="Catto M.A."/>
            <person name="Labadie P.E."/>
            <person name="Jacobson A.L."/>
            <person name="Kennedy G.G."/>
            <person name="Srinivasan R."/>
            <person name="Hunt B.G."/>
        </authorList>
    </citation>
    <scope>NUCLEOTIDE SEQUENCE</scope>
    <source>
        <strain evidence="3">PL_HMW_Pooled</strain>
    </source>
</reference>
<protein>
    <submittedName>
        <fullName evidence="3">DNA transposase</fullName>
    </submittedName>
</protein>
<sequence length="204" mass="23443">MFKGQEQPVVRVRGITQLVDTYIVKLDDAQNLLMKVDRVHNYKIQLENSMRECANKKEDVLKESIKDLSETQQEVVHHFLKAAKAKGPSGIRFTAKWAYECILMRIKNAALYNHLTNHKILVMPCRSTLNGYLKHYGGAYGFQPQLLEMLKKKTEDIDAKNLRGVISIDEMKLTQGIYFDSSTLQELGFKDMGEENNEILGEDF</sequence>
<proteinExistence type="predicted"/>
<organism evidence="3 4">
    <name type="scientific">Frankliniella fusca</name>
    <dbReference type="NCBI Taxonomy" id="407009"/>
    <lineage>
        <taxon>Eukaryota</taxon>
        <taxon>Metazoa</taxon>
        <taxon>Ecdysozoa</taxon>
        <taxon>Arthropoda</taxon>
        <taxon>Hexapoda</taxon>
        <taxon>Insecta</taxon>
        <taxon>Pterygota</taxon>
        <taxon>Neoptera</taxon>
        <taxon>Paraneoptera</taxon>
        <taxon>Thysanoptera</taxon>
        <taxon>Terebrantia</taxon>
        <taxon>Thripoidea</taxon>
        <taxon>Thripidae</taxon>
        <taxon>Frankliniella</taxon>
    </lineage>
</organism>
<gene>
    <name evidence="3" type="ORF">KUF71_019538</name>
</gene>
<evidence type="ECO:0000256" key="1">
    <source>
        <dbReference type="SAM" id="Coils"/>
    </source>
</evidence>
<dbReference type="InterPro" id="IPR048365">
    <property type="entry name" value="TNP-like_RNaseH_N"/>
</dbReference>
<name>A0AAE1LTE6_9NEOP</name>
<keyword evidence="4" id="KW-1185">Reference proteome</keyword>
<dbReference type="Proteomes" id="UP001219518">
    <property type="component" value="Unassembled WGS sequence"/>
</dbReference>